<dbReference type="Pfam" id="PF12277">
    <property type="entry name" value="DUF3618"/>
    <property type="match status" value="1"/>
</dbReference>
<evidence type="ECO:0000256" key="1">
    <source>
        <dbReference type="SAM" id="MobiDB-lite"/>
    </source>
</evidence>
<organism evidence="2 3">
    <name type="scientific">Rhodocista pekingensis</name>
    <dbReference type="NCBI Taxonomy" id="201185"/>
    <lineage>
        <taxon>Bacteria</taxon>
        <taxon>Pseudomonadati</taxon>
        <taxon>Pseudomonadota</taxon>
        <taxon>Alphaproteobacteria</taxon>
        <taxon>Rhodospirillales</taxon>
        <taxon>Azospirillaceae</taxon>
        <taxon>Rhodocista</taxon>
    </lineage>
</organism>
<dbReference type="RefSeq" id="WP_377356566.1">
    <property type="nucleotide sequence ID" value="NZ_JBHTCM010000004.1"/>
</dbReference>
<accession>A0ABW2KSP6</accession>
<name>A0ABW2KSP6_9PROT</name>
<dbReference type="Gene3D" id="1.20.1260.10">
    <property type="match status" value="1"/>
</dbReference>
<feature type="region of interest" description="Disordered" evidence="1">
    <location>
        <begin position="1"/>
        <end position="47"/>
    </location>
</feature>
<gene>
    <name evidence="2" type="ORF">ACFQPS_03825</name>
</gene>
<comment type="caution">
    <text evidence="2">The sequence shown here is derived from an EMBL/GenBank/DDBJ whole genome shotgun (WGS) entry which is preliminary data.</text>
</comment>
<protein>
    <submittedName>
        <fullName evidence="2">DUF3618 domain-containing protein</fullName>
    </submittedName>
</protein>
<evidence type="ECO:0000313" key="3">
    <source>
        <dbReference type="Proteomes" id="UP001596456"/>
    </source>
</evidence>
<keyword evidence="3" id="KW-1185">Reference proteome</keyword>
<dbReference type="InterPro" id="IPR022062">
    <property type="entry name" value="DUF3618"/>
</dbReference>
<reference evidence="3" key="1">
    <citation type="journal article" date="2019" name="Int. J. Syst. Evol. Microbiol.">
        <title>The Global Catalogue of Microorganisms (GCM) 10K type strain sequencing project: providing services to taxonomists for standard genome sequencing and annotation.</title>
        <authorList>
            <consortium name="The Broad Institute Genomics Platform"/>
            <consortium name="The Broad Institute Genome Sequencing Center for Infectious Disease"/>
            <person name="Wu L."/>
            <person name="Ma J."/>
        </authorList>
    </citation>
    <scope>NUCLEOTIDE SEQUENCE [LARGE SCALE GENOMIC DNA]</scope>
    <source>
        <strain evidence="3">CGMCC 1.16275</strain>
    </source>
</reference>
<sequence length="294" mass="31369">MFTFGQAEGGQPTMAGADHTRDTMRGGAAQDDRNSRAHASRDPADIEREIDAIRGRMEETLRALEGRLSPDRLVESATSAFRNAGQVGPILDDLVDAVRRNPLPLLLIGAGVAWIAYDLLRRDGSRPAAMPRAPLPEEHAAAALVADLVGVARQATRALRRAGMHLPEGPTRLLLREAAEERGLTAALLQSELHRLVGWTVHGDAPGGVQLAGWRRVEALLADGTGADLPDAVAAAEAETEECFRAALAHDLPGELHLIVAARLMEVRRTRERLAQCLARGATGSEDGAAERAA</sequence>
<feature type="compositionally biased region" description="Basic and acidic residues" evidence="1">
    <location>
        <begin position="18"/>
        <end position="47"/>
    </location>
</feature>
<dbReference type="EMBL" id="JBHTCM010000004">
    <property type="protein sequence ID" value="MFC7332278.1"/>
    <property type="molecule type" value="Genomic_DNA"/>
</dbReference>
<proteinExistence type="predicted"/>
<evidence type="ECO:0000313" key="2">
    <source>
        <dbReference type="EMBL" id="MFC7332278.1"/>
    </source>
</evidence>
<dbReference type="InterPro" id="IPR012347">
    <property type="entry name" value="Ferritin-like"/>
</dbReference>
<dbReference type="Proteomes" id="UP001596456">
    <property type="component" value="Unassembled WGS sequence"/>
</dbReference>